<dbReference type="InterPro" id="IPR029903">
    <property type="entry name" value="RmlD-like-bd"/>
</dbReference>
<evidence type="ECO:0000256" key="1">
    <source>
        <dbReference type="ARBA" id="ARBA00010944"/>
    </source>
</evidence>
<comment type="function">
    <text evidence="2">Catalyzes the reduction of dTDP-6-deoxy-L-lyxo-4-hexulose to yield dTDP-L-rhamnose.</text>
</comment>
<dbReference type="EC" id="1.1.1.133" evidence="2"/>
<evidence type="ECO:0000259" key="3">
    <source>
        <dbReference type="Pfam" id="PF04321"/>
    </source>
</evidence>
<dbReference type="SUPFAM" id="SSF51735">
    <property type="entry name" value="NAD(P)-binding Rossmann-fold domains"/>
    <property type="match status" value="1"/>
</dbReference>
<organism evidence="4 5">
    <name type="scientific">Candidatus Syntrophocurvum alkaliphilum</name>
    <dbReference type="NCBI Taxonomy" id="2293317"/>
    <lineage>
        <taxon>Bacteria</taxon>
        <taxon>Bacillati</taxon>
        <taxon>Bacillota</taxon>
        <taxon>Clostridia</taxon>
        <taxon>Eubacteriales</taxon>
        <taxon>Syntrophomonadaceae</taxon>
        <taxon>Candidatus Syntrophocurvum</taxon>
    </lineage>
</organism>
<protein>
    <recommendedName>
        <fullName evidence="2">dTDP-4-dehydrorhamnose reductase</fullName>
        <ecNumber evidence="2">1.1.1.133</ecNumber>
    </recommendedName>
</protein>
<name>A0A6I6DM38_9FIRM</name>
<dbReference type="InterPro" id="IPR005913">
    <property type="entry name" value="dTDP_dehydrorham_reduct"/>
</dbReference>
<evidence type="ECO:0000256" key="2">
    <source>
        <dbReference type="RuleBase" id="RU364082"/>
    </source>
</evidence>
<dbReference type="InterPro" id="IPR036291">
    <property type="entry name" value="NAD(P)-bd_dom_sf"/>
</dbReference>
<dbReference type="GO" id="GO:0019305">
    <property type="term" value="P:dTDP-rhamnose biosynthetic process"/>
    <property type="evidence" value="ECO:0007669"/>
    <property type="project" value="UniProtKB-UniPathway"/>
</dbReference>
<dbReference type="EMBL" id="CP046457">
    <property type="protein sequence ID" value="QGU00162.1"/>
    <property type="molecule type" value="Genomic_DNA"/>
</dbReference>
<dbReference type="UniPathway" id="UPA00124"/>
<keyword evidence="5" id="KW-1185">Reference proteome</keyword>
<keyword evidence="2 4" id="KW-0560">Oxidoreductase</keyword>
<comment type="similarity">
    <text evidence="1 2">Belongs to the dTDP-4-dehydrorhamnose reductase family.</text>
</comment>
<accession>A0A6I6DM38</accession>
<dbReference type="Pfam" id="PF04321">
    <property type="entry name" value="RmlD_sub_bind"/>
    <property type="match status" value="1"/>
</dbReference>
<dbReference type="GO" id="GO:0005829">
    <property type="term" value="C:cytosol"/>
    <property type="evidence" value="ECO:0007669"/>
    <property type="project" value="TreeGrafter"/>
</dbReference>
<gene>
    <name evidence="4" type="ORF">SYNTR_1568</name>
</gene>
<dbReference type="Proteomes" id="UP000426444">
    <property type="component" value="Chromosome"/>
</dbReference>
<reference evidence="5" key="1">
    <citation type="journal article" date="2019" name="Microbiology">
        <title>Complete Genome Sequence of an Uncultured Bacterium of the Candidate Phylum Bipolaricaulota.</title>
        <authorList>
            <person name="Kadnikov V.V."/>
            <person name="Mardanov A.V."/>
            <person name="Beletsky A.V."/>
            <person name="Frank Y.A."/>
            <person name="Karnachuk O.V."/>
            <person name="Ravin N.V."/>
        </authorList>
    </citation>
    <scope>NUCLEOTIDE SEQUENCE [LARGE SCALE GENOMIC DNA]</scope>
</reference>
<sequence length="293" mass="33136">MKILVLGATGMLGHKLFMHLSSYKDFSVFATARDPNILHKNIPTKMQKNIIQNMDAKNVYSITNVIKYFKPNIVINCIGIIKQGSLGSNNIANIEINALLPHKIATVCNGIGARLIHFSTDCVFSGKKGNYVETDEPDAKDLYGKTKMLGEVDYPHCLTLRTSIIGHELQSKLGLIEWFLSQEDIINGYTNHIYTGFPTIELANIIAKYIIPHEELHGIYHLSTNPISKYELLKLVADIYKKKITVKPYDATSCDRSLISNRLQKIVGYSPPSWRDLVEKMYQDYLVSSYSNY</sequence>
<dbReference type="PANTHER" id="PTHR10491:SF4">
    <property type="entry name" value="METHIONINE ADENOSYLTRANSFERASE 2 SUBUNIT BETA"/>
    <property type="match status" value="1"/>
</dbReference>
<dbReference type="PANTHER" id="PTHR10491">
    <property type="entry name" value="DTDP-4-DEHYDRORHAMNOSE REDUCTASE"/>
    <property type="match status" value="1"/>
</dbReference>
<dbReference type="OrthoDB" id="9803892at2"/>
<keyword evidence="2" id="KW-0521">NADP</keyword>
<dbReference type="KEGG" id="salq:SYNTR_1568"/>
<comment type="pathway">
    <text evidence="2">Carbohydrate biosynthesis; dTDP-L-rhamnose biosynthesis.</text>
</comment>
<evidence type="ECO:0000313" key="5">
    <source>
        <dbReference type="Proteomes" id="UP000426444"/>
    </source>
</evidence>
<dbReference type="RefSeq" id="WP_156203978.1">
    <property type="nucleotide sequence ID" value="NZ_CP046457.1"/>
</dbReference>
<dbReference type="Gene3D" id="3.40.50.720">
    <property type="entry name" value="NAD(P)-binding Rossmann-like Domain"/>
    <property type="match status" value="1"/>
</dbReference>
<dbReference type="CDD" id="cd05254">
    <property type="entry name" value="dTDP_HR_like_SDR_e"/>
    <property type="match status" value="1"/>
</dbReference>
<proteinExistence type="inferred from homology"/>
<dbReference type="AlphaFoldDB" id="A0A6I6DM38"/>
<dbReference type="GO" id="GO:0008831">
    <property type="term" value="F:dTDP-4-dehydrorhamnose reductase activity"/>
    <property type="evidence" value="ECO:0007669"/>
    <property type="project" value="UniProtKB-EC"/>
</dbReference>
<evidence type="ECO:0000313" key="4">
    <source>
        <dbReference type="EMBL" id="QGU00162.1"/>
    </source>
</evidence>
<feature type="domain" description="RmlD-like substrate binding" evidence="3">
    <location>
        <begin position="1"/>
        <end position="285"/>
    </location>
</feature>